<name>A0A845FC04_9BACI</name>
<dbReference type="EMBL" id="WMFA01000003">
    <property type="protein sequence ID" value="MYL71314.1"/>
    <property type="molecule type" value="Genomic_DNA"/>
</dbReference>
<dbReference type="AlphaFoldDB" id="A0A845FC04"/>
<protein>
    <submittedName>
        <fullName evidence="1">Uncharacterized protein</fullName>
    </submittedName>
</protein>
<evidence type="ECO:0000313" key="1">
    <source>
        <dbReference type="EMBL" id="MYL71314.1"/>
    </source>
</evidence>
<dbReference type="GeneID" id="78007457"/>
<organism evidence="1 2">
    <name type="scientific">Halobacillus litoralis</name>
    <dbReference type="NCBI Taxonomy" id="45668"/>
    <lineage>
        <taxon>Bacteria</taxon>
        <taxon>Bacillati</taxon>
        <taxon>Bacillota</taxon>
        <taxon>Bacilli</taxon>
        <taxon>Bacillales</taxon>
        <taxon>Bacillaceae</taxon>
        <taxon>Halobacillus</taxon>
    </lineage>
</organism>
<reference evidence="1 2" key="1">
    <citation type="submission" date="2019-11" db="EMBL/GenBank/DDBJ databases">
        <title>Genome sequences of 17 halophilic strains isolated from different environments.</title>
        <authorList>
            <person name="Furrow R.E."/>
        </authorList>
    </citation>
    <scope>NUCLEOTIDE SEQUENCE [LARGE SCALE GENOMIC DNA]</scope>
    <source>
        <strain evidence="1 2">SL-4</strain>
    </source>
</reference>
<dbReference type="RefSeq" id="WP_160913871.1">
    <property type="nucleotide sequence ID" value="NZ_WMFA01000003.1"/>
</dbReference>
<comment type="caution">
    <text evidence="1">The sequence shown here is derived from an EMBL/GenBank/DDBJ whole genome shotgun (WGS) entry which is preliminary data.</text>
</comment>
<proteinExistence type="predicted"/>
<accession>A0A845FC04</accession>
<dbReference type="Proteomes" id="UP000450457">
    <property type="component" value="Unassembled WGS sequence"/>
</dbReference>
<gene>
    <name evidence="1" type="ORF">GLW00_10635</name>
</gene>
<sequence>MTVPKGLTGLESSLEVVNVPLHKCCDWQGFMYAKEGWHYFSALLREYKKNPDLHYSISILKEYYDKYQPRSTFECFLCEEEFNSKHHTTPWVPLPWDQSFRVKLLDNQHFGPNSNAFIKKEFERITTLYHKLRVQGYQPLNHRDGYVRGHFLRNGEDYRFKVTGGQHRMAVLGVLGQTDLDVKLQPDWKRVIDIRHIDQWEQVKNGTYSVRAAQKVFHCYFQTTGKEKAEKYRILKKGDAGR</sequence>
<dbReference type="OrthoDB" id="2865096at2"/>
<evidence type="ECO:0000313" key="2">
    <source>
        <dbReference type="Proteomes" id="UP000450457"/>
    </source>
</evidence>